<reference evidence="2 3" key="1">
    <citation type="submission" date="2019-08" db="EMBL/GenBank/DDBJ databases">
        <authorList>
            <person name="Luo N."/>
        </authorList>
    </citation>
    <scope>NUCLEOTIDE SEQUENCE [LARGE SCALE GENOMIC DNA]</scope>
    <source>
        <strain evidence="2 3">NCIMB 9442</strain>
    </source>
</reference>
<keyword evidence="1" id="KW-1133">Transmembrane helix</keyword>
<evidence type="ECO:0000313" key="2">
    <source>
        <dbReference type="EMBL" id="MBG3877221.1"/>
    </source>
</evidence>
<protein>
    <submittedName>
        <fullName evidence="2">TPM domain-containing protein</fullName>
    </submittedName>
</protein>
<keyword evidence="1" id="KW-0812">Transmembrane</keyword>
<comment type="caution">
    <text evidence="2">The sequence shown here is derived from an EMBL/GenBank/DDBJ whole genome shotgun (WGS) entry which is preliminary data.</text>
</comment>
<name>A0ABS0J4C9_9BACT</name>
<organism evidence="2 3">
    <name type="scientific">Nitratidesulfovibrio oxamicus</name>
    <dbReference type="NCBI Taxonomy" id="32016"/>
    <lineage>
        <taxon>Bacteria</taxon>
        <taxon>Pseudomonadati</taxon>
        <taxon>Thermodesulfobacteriota</taxon>
        <taxon>Desulfovibrionia</taxon>
        <taxon>Desulfovibrionales</taxon>
        <taxon>Desulfovibrionaceae</taxon>
        <taxon>Nitratidesulfovibrio</taxon>
    </lineage>
</organism>
<keyword evidence="3" id="KW-1185">Reference proteome</keyword>
<evidence type="ECO:0000313" key="3">
    <source>
        <dbReference type="Proteomes" id="UP001194469"/>
    </source>
</evidence>
<dbReference type="RefSeq" id="WP_196609217.1">
    <property type="nucleotide sequence ID" value="NZ_VRYY01000243.1"/>
</dbReference>
<sequence>MFLRFPKRERTEARLPLVNADTPGQFFLRTMLLIAVFALTAWAFWANTERRLADVRAASAVWDEAELLTDAQEKALRELVDAFREVHGVKLLIHIRRDTPELPRLDAQTLFVGLCPAKGQAIVELPPLLRKAYGETLAQALENDWLRPAMASGQWAEGLVRTLKHLWDRLGEN</sequence>
<dbReference type="Proteomes" id="UP001194469">
    <property type="component" value="Unassembled WGS sequence"/>
</dbReference>
<gene>
    <name evidence="2" type="ORF">FVW20_09385</name>
</gene>
<dbReference type="EMBL" id="VRYY01000243">
    <property type="protein sequence ID" value="MBG3877221.1"/>
    <property type="molecule type" value="Genomic_DNA"/>
</dbReference>
<feature type="transmembrane region" description="Helical" evidence="1">
    <location>
        <begin position="26"/>
        <end position="46"/>
    </location>
</feature>
<accession>A0ABS0J4C9</accession>
<keyword evidence="1" id="KW-0472">Membrane</keyword>
<evidence type="ECO:0000256" key="1">
    <source>
        <dbReference type="SAM" id="Phobius"/>
    </source>
</evidence>
<proteinExistence type="predicted"/>